<reference evidence="2 3" key="1">
    <citation type="submission" date="2018-12" db="EMBL/GenBank/DDBJ databases">
        <authorList>
            <person name="Feng G."/>
            <person name="Zhu H."/>
        </authorList>
    </citation>
    <scope>NUCLEOTIDE SEQUENCE [LARGE SCALE GENOMIC DNA]</scope>
    <source>
        <strain evidence="2 3">LMG 26000</strain>
    </source>
</reference>
<evidence type="ECO:0000256" key="1">
    <source>
        <dbReference type="SAM" id="SignalP"/>
    </source>
</evidence>
<evidence type="ECO:0000313" key="3">
    <source>
        <dbReference type="Proteomes" id="UP000270291"/>
    </source>
</evidence>
<dbReference type="InterPro" id="IPR013783">
    <property type="entry name" value="Ig-like_fold"/>
</dbReference>
<dbReference type="Proteomes" id="UP000270291">
    <property type="component" value="Unassembled WGS sequence"/>
</dbReference>
<proteinExistence type="predicted"/>
<feature type="signal peptide" evidence="1">
    <location>
        <begin position="1"/>
        <end position="19"/>
    </location>
</feature>
<feature type="chain" id="PRO_5019226189" evidence="1">
    <location>
        <begin position="20"/>
        <end position="503"/>
    </location>
</feature>
<protein>
    <submittedName>
        <fullName evidence="2">T9SS C-terminal target domain-containing protein</fullName>
    </submittedName>
</protein>
<keyword evidence="3" id="KW-1185">Reference proteome</keyword>
<dbReference type="InterPro" id="IPR026444">
    <property type="entry name" value="Secre_tail"/>
</dbReference>
<gene>
    <name evidence="2" type="ORF">EI293_05685</name>
</gene>
<keyword evidence="1" id="KW-0732">Signal</keyword>
<comment type="caution">
    <text evidence="2">The sequence shown here is derived from an EMBL/GenBank/DDBJ whole genome shotgun (WGS) entry which is preliminary data.</text>
</comment>
<dbReference type="Gene3D" id="2.60.40.10">
    <property type="entry name" value="Immunoglobulins"/>
    <property type="match status" value="1"/>
</dbReference>
<dbReference type="NCBIfam" id="TIGR04183">
    <property type="entry name" value="Por_Secre_tail"/>
    <property type="match status" value="1"/>
</dbReference>
<organism evidence="2 3">
    <name type="scientific">Hymenobacter perfusus</name>
    <dbReference type="NCBI Taxonomy" id="1236770"/>
    <lineage>
        <taxon>Bacteria</taxon>
        <taxon>Pseudomonadati</taxon>
        <taxon>Bacteroidota</taxon>
        <taxon>Cytophagia</taxon>
        <taxon>Cytophagales</taxon>
        <taxon>Hymenobacteraceae</taxon>
        <taxon>Hymenobacter</taxon>
    </lineage>
</organism>
<evidence type="ECO:0000313" key="2">
    <source>
        <dbReference type="EMBL" id="RSK46647.1"/>
    </source>
</evidence>
<accession>A0A428KJJ2</accession>
<sequence length="503" mass="52254">MKHSLLICGALVAAAPVVGQGLSNQGAILSIQSGAQVSVVGDVTVSSGGTIDNAGTLSLTGNWTNATTGGVLTPATGTVRLTGTTAQQIGGATPTTFHSLDVSGATGPVQLATDVSVGTTGGVLTLGATQVQLNSRTITLNNGAASALSQTTGRLVAETTPAAGYGRLVWVIGSNTGTYTVPMGTSTAPLAMTAAITAAGSSSGNLSFTTYPTPANNQPLPAGVSSLQGDANYALDRFWIITPANYTITPTSTLTLGYQDSEWNTSPNTITESRLRLQRWNGSNWEPSQGSVNPTANTLTSDLQNTYGTFASSDLNRPLPVTLVSFTAQAQARNALLSWNTAQELNNKGFEVEVSLDGINFRRLGFVAGHGTTAAAQQYRYTDAGAARRGTLQYYRLSQLDTDGTATYSAVQTVTFALQPASIAAWPNPTPDTYTLLLTAARAQTVQLTMHDAVGRQVSQVSVPLQAGENQLPATFTETQPAGVYILSGMIDGQIVRTRIVRQ</sequence>
<dbReference type="RefSeq" id="WP_125436147.1">
    <property type="nucleotide sequence ID" value="NZ_RWIU01000001.1"/>
</dbReference>
<dbReference type="OrthoDB" id="864963at2"/>
<name>A0A428KJJ2_9BACT</name>
<dbReference type="AlphaFoldDB" id="A0A428KJJ2"/>
<dbReference type="EMBL" id="RWIU01000001">
    <property type="protein sequence ID" value="RSK46647.1"/>
    <property type="molecule type" value="Genomic_DNA"/>
</dbReference>